<protein>
    <submittedName>
        <fullName evidence="2">Transcriptional repressor PagR</fullName>
    </submittedName>
</protein>
<dbReference type="InterPro" id="IPR001845">
    <property type="entry name" value="HTH_ArsR_DNA-bd_dom"/>
</dbReference>
<dbReference type="RefSeq" id="WP_407707749.1">
    <property type="nucleotide sequence ID" value="NZ_LR733376.1"/>
</dbReference>
<dbReference type="PROSITE" id="PS50987">
    <property type="entry name" value="HTH_ARSR_2"/>
    <property type="match status" value="1"/>
</dbReference>
<sequence length="75" mass="8586">MNVLLDKKIRTTISEADIELLKVMDHLLLLKIISELINKTLNVTQLKEILSIPQSQTSKHLSTLKRNVLHGERKS</sequence>
<reference evidence="2 3" key="1">
    <citation type="submission" date="2019-10" db="EMBL/GenBank/DDBJ databases">
        <authorList>
            <person name="Karimi E."/>
        </authorList>
    </citation>
    <scope>NUCLEOTIDE SEQUENCE [LARGE SCALE GENOMIC DNA]</scope>
    <source>
        <strain evidence="2">Bacillus sp. 71</strain>
    </source>
</reference>
<evidence type="ECO:0000313" key="2">
    <source>
        <dbReference type="EMBL" id="VXC41943.1"/>
    </source>
</evidence>
<name>A0A653YH67_BACMY</name>
<dbReference type="SUPFAM" id="SSF46785">
    <property type="entry name" value="Winged helix' DNA-binding domain"/>
    <property type="match status" value="1"/>
</dbReference>
<dbReference type="GO" id="GO:0003700">
    <property type="term" value="F:DNA-binding transcription factor activity"/>
    <property type="evidence" value="ECO:0007669"/>
    <property type="project" value="InterPro"/>
</dbReference>
<dbReference type="EMBL" id="CABWMC010000023">
    <property type="protein sequence ID" value="VXC41943.1"/>
    <property type="molecule type" value="Genomic_DNA"/>
</dbReference>
<accession>A0A653YH67</accession>
<organism evidence="2 3">
    <name type="scientific">Bacillus mycoides</name>
    <dbReference type="NCBI Taxonomy" id="1405"/>
    <lineage>
        <taxon>Bacteria</taxon>
        <taxon>Bacillati</taxon>
        <taxon>Bacillota</taxon>
        <taxon>Bacilli</taxon>
        <taxon>Bacillales</taxon>
        <taxon>Bacillaceae</taxon>
        <taxon>Bacillus</taxon>
        <taxon>Bacillus cereus group</taxon>
    </lineage>
</organism>
<feature type="domain" description="HTH arsR-type" evidence="1">
    <location>
        <begin position="9"/>
        <end position="75"/>
    </location>
</feature>
<evidence type="ECO:0000313" key="3">
    <source>
        <dbReference type="Proteomes" id="UP000437562"/>
    </source>
</evidence>
<dbReference type="Gene3D" id="1.10.10.10">
    <property type="entry name" value="Winged helix-like DNA-binding domain superfamily/Winged helix DNA-binding domain"/>
    <property type="match status" value="1"/>
</dbReference>
<dbReference type="InterPro" id="IPR036388">
    <property type="entry name" value="WH-like_DNA-bd_sf"/>
</dbReference>
<proteinExistence type="predicted"/>
<dbReference type="InterPro" id="IPR036390">
    <property type="entry name" value="WH_DNA-bd_sf"/>
</dbReference>
<evidence type="ECO:0000259" key="1">
    <source>
        <dbReference type="PROSITE" id="PS50987"/>
    </source>
</evidence>
<dbReference type="Proteomes" id="UP000437562">
    <property type="component" value="Unassembled WGS sequence"/>
</dbReference>
<dbReference type="Pfam" id="PF01022">
    <property type="entry name" value="HTH_5"/>
    <property type="match status" value="1"/>
</dbReference>
<gene>
    <name evidence="2" type="ORF">BACI71_30854</name>
</gene>
<dbReference type="AlphaFoldDB" id="A0A653YH67"/>